<sequence>MVDYPSPLPVPFIVHLCEGIPVFAEILSVPRSVEVRFVQGLLGAIDELDSFRRCAGNLVRADSEDMTIFFMKTTCGLLRCR</sequence>
<dbReference type="AlphaFoldDB" id="A0AAN7UKJ6"/>
<evidence type="ECO:0000313" key="2">
    <source>
        <dbReference type="Proteomes" id="UP001305414"/>
    </source>
</evidence>
<comment type="caution">
    <text evidence="1">The sequence shown here is derived from an EMBL/GenBank/DDBJ whole genome shotgun (WGS) entry which is preliminary data.</text>
</comment>
<dbReference type="EMBL" id="JAWHQM010000039">
    <property type="protein sequence ID" value="KAK5634285.1"/>
    <property type="molecule type" value="Genomic_DNA"/>
</dbReference>
<proteinExistence type="predicted"/>
<organism evidence="1 2">
    <name type="scientific">Xylaria bambusicola</name>
    <dbReference type="NCBI Taxonomy" id="326684"/>
    <lineage>
        <taxon>Eukaryota</taxon>
        <taxon>Fungi</taxon>
        <taxon>Dikarya</taxon>
        <taxon>Ascomycota</taxon>
        <taxon>Pezizomycotina</taxon>
        <taxon>Sordariomycetes</taxon>
        <taxon>Xylariomycetidae</taxon>
        <taxon>Xylariales</taxon>
        <taxon>Xylariaceae</taxon>
        <taxon>Xylaria</taxon>
    </lineage>
</organism>
<keyword evidence="2" id="KW-1185">Reference proteome</keyword>
<reference evidence="1 2" key="1">
    <citation type="submission" date="2023-10" db="EMBL/GenBank/DDBJ databases">
        <title>Draft genome sequence of Xylaria bambusicola isolate GMP-LS, the root and basal stem rot pathogen of sugarcane in Indonesia.</title>
        <authorList>
            <person name="Selvaraj P."/>
            <person name="Muralishankar V."/>
            <person name="Muruganantham S."/>
            <person name="Sp S."/>
            <person name="Haryani S."/>
            <person name="Lau K.J.X."/>
            <person name="Naqvi N.I."/>
        </authorList>
    </citation>
    <scope>NUCLEOTIDE SEQUENCE [LARGE SCALE GENOMIC DNA]</scope>
    <source>
        <strain evidence="1">GMP-LS</strain>
    </source>
</reference>
<accession>A0AAN7UKJ6</accession>
<dbReference type="Proteomes" id="UP001305414">
    <property type="component" value="Unassembled WGS sequence"/>
</dbReference>
<gene>
    <name evidence="1" type="ORF">RRF57_009999</name>
</gene>
<protein>
    <submittedName>
        <fullName evidence="1">Uncharacterized protein</fullName>
    </submittedName>
</protein>
<name>A0AAN7UKJ6_9PEZI</name>
<evidence type="ECO:0000313" key="1">
    <source>
        <dbReference type="EMBL" id="KAK5634285.1"/>
    </source>
</evidence>